<accession>A0ABQ7N1Q3</accession>
<organism evidence="1 2">
    <name type="scientific">Brassica rapa subsp. trilocularis</name>
    <dbReference type="NCBI Taxonomy" id="1813537"/>
    <lineage>
        <taxon>Eukaryota</taxon>
        <taxon>Viridiplantae</taxon>
        <taxon>Streptophyta</taxon>
        <taxon>Embryophyta</taxon>
        <taxon>Tracheophyta</taxon>
        <taxon>Spermatophyta</taxon>
        <taxon>Magnoliopsida</taxon>
        <taxon>eudicotyledons</taxon>
        <taxon>Gunneridae</taxon>
        <taxon>Pentapetalae</taxon>
        <taxon>rosids</taxon>
        <taxon>malvids</taxon>
        <taxon>Brassicales</taxon>
        <taxon>Brassicaceae</taxon>
        <taxon>Brassiceae</taxon>
        <taxon>Brassica</taxon>
    </lineage>
</organism>
<gene>
    <name evidence="1" type="primary">A03p027920.1_BraROA</name>
    <name evidence="1" type="ORF">IGI04_010971</name>
</gene>
<evidence type="ECO:0000313" key="2">
    <source>
        <dbReference type="Proteomes" id="UP000823674"/>
    </source>
</evidence>
<sequence length="75" mass="8957">MDPLETGRHGKLEYQTWSEANIIRMEVHEEQHNIYPSQKICTVDGLWKHNSFLMVVNVFGNDLHGKFNFWELRIK</sequence>
<reference evidence="1 2" key="1">
    <citation type="submission" date="2021-03" db="EMBL/GenBank/DDBJ databases">
        <authorList>
            <person name="King G.J."/>
            <person name="Bancroft I."/>
            <person name="Baten A."/>
            <person name="Bloomfield J."/>
            <person name="Borpatragohain P."/>
            <person name="He Z."/>
            <person name="Irish N."/>
            <person name="Irwin J."/>
            <person name="Liu K."/>
            <person name="Mauleon R.P."/>
            <person name="Moore J."/>
            <person name="Morris R."/>
            <person name="Ostergaard L."/>
            <person name="Wang B."/>
            <person name="Wells R."/>
        </authorList>
    </citation>
    <scope>NUCLEOTIDE SEQUENCE [LARGE SCALE GENOMIC DNA]</scope>
    <source>
        <strain evidence="1">R-o-18</strain>
        <tissue evidence="1">Leaf</tissue>
    </source>
</reference>
<keyword evidence="2" id="KW-1185">Reference proteome</keyword>
<comment type="caution">
    <text evidence="1">The sequence shown here is derived from an EMBL/GenBank/DDBJ whole genome shotgun (WGS) entry which is preliminary data.</text>
</comment>
<dbReference type="EMBL" id="JADBGQ010000003">
    <property type="protein sequence ID" value="KAG5404852.1"/>
    <property type="molecule type" value="Genomic_DNA"/>
</dbReference>
<proteinExistence type="predicted"/>
<protein>
    <submittedName>
        <fullName evidence="1">Uncharacterized protein</fullName>
    </submittedName>
</protein>
<name>A0ABQ7N1Q3_BRACM</name>
<evidence type="ECO:0000313" key="1">
    <source>
        <dbReference type="EMBL" id="KAG5404852.1"/>
    </source>
</evidence>
<dbReference type="Proteomes" id="UP000823674">
    <property type="component" value="Chromosome A03"/>
</dbReference>